<dbReference type="PROSITE" id="PS50929">
    <property type="entry name" value="ABC_TM1F"/>
    <property type="match status" value="1"/>
</dbReference>
<dbReference type="Pfam" id="PF00664">
    <property type="entry name" value="ABC_membrane"/>
    <property type="match status" value="1"/>
</dbReference>
<dbReference type="SUPFAM" id="SSF52540">
    <property type="entry name" value="P-loop containing nucleoside triphosphate hydrolases"/>
    <property type="match status" value="1"/>
</dbReference>
<evidence type="ECO:0000256" key="4">
    <source>
        <dbReference type="ARBA" id="ARBA00022840"/>
    </source>
</evidence>
<dbReference type="InterPro" id="IPR003439">
    <property type="entry name" value="ABC_transporter-like_ATP-bd"/>
</dbReference>
<accession>A0ABS4G3N5</accession>
<dbReference type="RefSeq" id="WP_209459338.1">
    <property type="nucleotide sequence ID" value="NZ_JAGGKC010000011.1"/>
</dbReference>
<keyword evidence="6 7" id="KW-0472">Membrane</keyword>
<dbReference type="PROSITE" id="PS50893">
    <property type="entry name" value="ABC_TRANSPORTER_2"/>
    <property type="match status" value="1"/>
</dbReference>
<evidence type="ECO:0000259" key="9">
    <source>
        <dbReference type="PROSITE" id="PS50929"/>
    </source>
</evidence>
<comment type="subcellular location">
    <subcellularLocation>
        <location evidence="1">Cell membrane</location>
        <topology evidence="1">Multi-pass membrane protein</topology>
    </subcellularLocation>
</comment>
<evidence type="ECO:0000256" key="2">
    <source>
        <dbReference type="ARBA" id="ARBA00022692"/>
    </source>
</evidence>
<dbReference type="InterPro" id="IPR036640">
    <property type="entry name" value="ABC1_TM_sf"/>
</dbReference>
<feature type="transmembrane region" description="Helical" evidence="7">
    <location>
        <begin position="151"/>
        <end position="170"/>
    </location>
</feature>
<dbReference type="SUPFAM" id="SSF90123">
    <property type="entry name" value="ABC transporter transmembrane region"/>
    <property type="match status" value="1"/>
</dbReference>
<keyword evidence="3" id="KW-0547">Nucleotide-binding</keyword>
<dbReference type="Gene3D" id="3.40.50.300">
    <property type="entry name" value="P-loop containing nucleotide triphosphate hydrolases"/>
    <property type="match status" value="1"/>
</dbReference>
<keyword evidence="4" id="KW-0067">ATP-binding</keyword>
<dbReference type="PANTHER" id="PTHR43394">
    <property type="entry name" value="ATP-DEPENDENT PERMEASE MDL1, MITOCHONDRIAL"/>
    <property type="match status" value="1"/>
</dbReference>
<dbReference type="InterPro" id="IPR017871">
    <property type="entry name" value="ABC_transporter-like_CS"/>
</dbReference>
<organism evidence="10 11">
    <name type="scientific">Youngiibacter multivorans</name>
    <dbReference type="NCBI Taxonomy" id="937251"/>
    <lineage>
        <taxon>Bacteria</taxon>
        <taxon>Bacillati</taxon>
        <taxon>Bacillota</taxon>
        <taxon>Clostridia</taxon>
        <taxon>Eubacteriales</taxon>
        <taxon>Clostridiaceae</taxon>
        <taxon>Youngiibacter</taxon>
    </lineage>
</organism>
<comment type="caution">
    <text evidence="10">The sequence shown here is derived from an EMBL/GenBank/DDBJ whole genome shotgun (WGS) entry which is preliminary data.</text>
</comment>
<feature type="transmembrane region" description="Helical" evidence="7">
    <location>
        <begin position="52"/>
        <end position="76"/>
    </location>
</feature>
<feature type="domain" description="ABC transporter" evidence="8">
    <location>
        <begin position="322"/>
        <end position="548"/>
    </location>
</feature>
<dbReference type="InterPro" id="IPR027417">
    <property type="entry name" value="P-loop_NTPase"/>
</dbReference>
<dbReference type="Pfam" id="PF00005">
    <property type="entry name" value="ABC_tran"/>
    <property type="match status" value="1"/>
</dbReference>
<dbReference type="InterPro" id="IPR039421">
    <property type="entry name" value="Type_1_exporter"/>
</dbReference>
<keyword evidence="2 7" id="KW-0812">Transmembrane</keyword>
<feature type="transmembrane region" description="Helical" evidence="7">
    <location>
        <begin position="234"/>
        <end position="259"/>
    </location>
</feature>
<feature type="transmembrane region" description="Helical" evidence="7">
    <location>
        <begin position="126"/>
        <end position="145"/>
    </location>
</feature>
<evidence type="ECO:0000256" key="6">
    <source>
        <dbReference type="ARBA" id="ARBA00023136"/>
    </source>
</evidence>
<dbReference type="InterPro" id="IPR003593">
    <property type="entry name" value="AAA+_ATPase"/>
</dbReference>
<evidence type="ECO:0000259" key="8">
    <source>
        <dbReference type="PROSITE" id="PS50893"/>
    </source>
</evidence>
<evidence type="ECO:0000313" key="11">
    <source>
        <dbReference type="Proteomes" id="UP001519271"/>
    </source>
</evidence>
<keyword evidence="5 7" id="KW-1133">Transmembrane helix</keyword>
<evidence type="ECO:0000313" key="10">
    <source>
        <dbReference type="EMBL" id="MBP1919131.1"/>
    </source>
</evidence>
<dbReference type="Proteomes" id="UP001519271">
    <property type="component" value="Unassembled WGS sequence"/>
</dbReference>
<reference evidence="10 11" key="1">
    <citation type="submission" date="2021-03" db="EMBL/GenBank/DDBJ databases">
        <title>Genomic Encyclopedia of Type Strains, Phase IV (KMG-IV): sequencing the most valuable type-strain genomes for metagenomic binning, comparative biology and taxonomic classification.</title>
        <authorList>
            <person name="Goeker M."/>
        </authorList>
    </citation>
    <scope>NUCLEOTIDE SEQUENCE [LARGE SCALE GENOMIC DNA]</scope>
    <source>
        <strain evidence="10 11">DSM 6139</strain>
    </source>
</reference>
<protein>
    <submittedName>
        <fullName evidence="10">ABC-type multidrug transport system fused ATPase/permease subunit</fullName>
    </submittedName>
</protein>
<dbReference type="EMBL" id="JAGGKC010000011">
    <property type="protein sequence ID" value="MBP1919131.1"/>
    <property type="molecule type" value="Genomic_DNA"/>
</dbReference>
<evidence type="ECO:0000256" key="1">
    <source>
        <dbReference type="ARBA" id="ARBA00004651"/>
    </source>
</evidence>
<evidence type="ECO:0000256" key="3">
    <source>
        <dbReference type="ARBA" id="ARBA00022741"/>
    </source>
</evidence>
<dbReference type="InterPro" id="IPR011527">
    <property type="entry name" value="ABC1_TM_dom"/>
</dbReference>
<feature type="domain" description="ABC transmembrane type-1" evidence="9">
    <location>
        <begin position="13"/>
        <end position="294"/>
    </location>
</feature>
<name>A0ABS4G3N5_9CLOT</name>
<evidence type="ECO:0000256" key="7">
    <source>
        <dbReference type="SAM" id="Phobius"/>
    </source>
</evidence>
<dbReference type="Gene3D" id="1.20.1560.10">
    <property type="entry name" value="ABC transporter type 1, transmembrane domain"/>
    <property type="match status" value="1"/>
</dbReference>
<dbReference type="PROSITE" id="PS00211">
    <property type="entry name" value="ABC_TRANSPORTER_1"/>
    <property type="match status" value="1"/>
</dbReference>
<evidence type="ECO:0000256" key="5">
    <source>
        <dbReference type="ARBA" id="ARBA00022989"/>
    </source>
</evidence>
<gene>
    <name evidence="10" type="ORF">J2Z34_001618</name>
</gene>
<sequence length="549" mass="61376">MKKSYLKALPLMVIALLSGIATAVVEGFLNLHIKDIIDIAFYKSGEGFMKEVMVISILAVGVLVTNTILSVLKGFYRRDANLRLKMDYLQRVFRKNINEFNNESSARYVSNITNDMNTIDTNFIDALFELSLAFASFFVFAIIIAGVSGRILFLIIGLTVFMGVLSSIVSKPLKKLFGERSKLYEAYTTYTSEVLNAFRIVRANNLYEKVTEDFGKRSRRLQEKSFQIDKYSTYIYAFQNGTMNLVFMGIIATSVYYAIKGEITLGGVILIVNNSERMMRPLQMAGELYPKIISSKPLFRSIEESLKNSSESPETDKIDAFNGTIDIVKASFAYGENEVFNELDLTFRKGGKYLVVGPSGGGKSTLLRLLRKYFYVDGGDILVDGIKLKAIHKDSWFRRIANVEQRIFIFDDTLRNNLTLYREAEADDIESAARAAGLSDFVANLPEGLDTVLEDNGRNISGGEKSRIALARALLSRSDILLLDEAFASLDYNTARDIERTILMIEDLTVINVSHVVIDENKSLYDDIIRVSGKGATSVLEKAGIVSLP</sequence>
<keyword evidence="11" id="KW-1185">Reference proteome</keyword>
<dbReference type="SMART" id="SM00382">
    <property type="entry name" value="AAA"/>
    <property type="match status" value="1"/>
</dbReference>
<dbReference type="PANTHER" id="PTHR43394:SF1">
    <property type="entry name" value="ATP-BINDING CASSETTE SUB-FAMILY B MEMBER 10, MITOCHONDRIAL"/>
    <property type="match status" value="1"/>
</dbReference>
<proteinExistence type="predicted"/>